<dbReference type="Proteomes" id="UP000502996">
    <property type="component" value="Chromosome"/>
</dbReference>
<dbReference type="Pfam" id="PF12706">
    <property type="entry name" value="Lactamase_B_2"/>
    <property type="match status" value="1"/>
</dbReference>
<dbReference type="GO" id="GO:0042781">
    <property type="term" value="F:3'-tRNA processing endoribonuclease activity"/>
    <property type="evidence" value="ECO:0007669"/>
    <property type="project" value="TreeGrafter"/>
</dbReference>
<dbReference type="SMART" id="SM00849">
    <property type="entry name" value="Lactamase_B"/>
    <property type="match status" value="1"/>
</dbReference>
<dbReference type="KEGG" id="nano:G5V58_03480"/>
<accession>A0A6G6W9Y8</accession>
<feature type="domain" description="Metallo-beta-lactamase" evidence="1">
    <location>
        <begin position="18"/>
        <end position="202"/>
    </location>
</feature>
<dbReference type="EMBL" id="CP049257">
    <property type="protein sequence ID" value="QIG41963.1"/>
    <property type="molecule type" value="Genomic_DNA"/>
</dbReference>
<organism evidence="2 3">
    <name type="scientific">Nocardioides anomalus</name>
    <dbReference type="NCBI Taxonomy" id="2712223"/>
    <lineage>
        <taxon>Bacteria</taxon>
        <taxon>Bacillati</taxon>
        <taxon>Actinomycetota</taxon>
        <taxon>Actinomycetes</taxon>
        <taxon>Propionibacteriales</taxon>
        <taxon>Nocardioidaceae</taxon>
        <taxon>Nocardioides</taxon>
    </lineage>
</organism>
<reference evidence="2 3" key="1">
    <citation type="submission" date="2020-02" db="EMBL/GenBank/DDBJ databases">
        <title>Full genome sequence of Nocardioides sp. R-3366.</title>
        <authorList>
            <person name="Im W.-T."/>
        </authorList>
    </citation>
    <scope>NUCLEOTIDE SEQUENCE [LARGE SCALE GENOMIC DNA]</scope>
    <source>
        <strain evidence="2 3">R-3366</strain>
    </source>
</reference>
<name>A0A6G6W9Y8_9ACTN</name>
<proteinExistence type="predicted"/>
<dbReference type="InterPro" id="IPR036866">
    <property type="entry name" value="RibonucZ/Hydroxyglut_hydro"/>
</dbReference>
<protein>
    <submittedName>
        <fullName evidence="2">MBL fold metallo-hydrolase</fullName>
    </submittedName>
</protein>
<evidence type="ECO:0000313" key="3">
    <source>
        <dbReference type="Proteomes" id="UP000502996"/>
    </source>
</evidence>
<dbReference type="AlphaFoldDB" id="A0A6G6W9Y8"/>
<dbReference type="PANTHER" id="PTHR46018">
    <property type="entry name" value="ZINC PHOSPHODIESTERASE ELAC PROTEIN 1"/>
    <property type="match status" value="1"/>
</dbReference>
<dbReference type="RefSeq" id="WP_165228794.1">
    <property type="nucleotide sequence ID" value="NZ_CP049257.1"/>
</dbReference>
<sequence length="253" mass="27166">MRLTTVGCSGSYPGPDSPASCYLLEHDDGGRTWRVLVDLGSGALGALHRYADPLAVDAVLLSHLHADHCLDLCGYYVMRKYHPEGAQPRLPVYGPSGTAGRMARAYDLPEDPGMTLEFDFRTWTPGEPARIGPFTVQAVRVDHPVEAYGLRVSAGGRLLAYTGDTAPCPQLEDVARGAHLLLAEASFHEGAANPPGIHLTGADCGRLARDSGVQSLVLTHVPPWYEPRDMLTEAQQVWDGPADLARAGAVFEV</sequence>
<dbReference type="PANTHER" id="PTHR46018:SF4">
    <property type="entry name" value="METALLO-HYDROLASE YHFI-RELATED"/>
    <property type="match status" value="1"/>
</dbReference>
<dbReference type="Gene3D" id="3.60.15.10">
    <property type="entry name" value="Ribonuclease Z/Hydroxyacylglutathione hydrolase-like"/>
    <property type="match status" value="1"/>
</dbReference>
<evidence type="ECO:0000259" key="1">
    <source>
        <dbReference type="SMART" id="SM00849"/>
    </source>
</evidence>
<gene>
    <name evidence="2" type="ORF">G5V58_03480</name>
</gene>
<dbReference type="InterPro" id="IPR001279">
    <property type="entry name" value="Metallo-B-lactamas"/>
</dbReference>
<keyword evidence="2" id="KW-0378">Hydrolase</keyword>
<evidence type="ECO:0000313" key="2">
    <source>
        <dbReference type="EMBL" id="QIG41963.1"/>
    </source>
</evidence>
<keyword evidence="3" id="KW-1185">Reference proteome</keyword>
<dbReference type="SUPFAM" id="SSF56281">
    <property type="entry name" value="Metallo-hydrolase/oxidoreductase"/>
    <property type="match status" value="1"/>
</dbReference>
<dbReference type="CDD" id="cd07716">
    <property type="entry name" value="RNaseZ_short-form-like_MBL-fold"/>
    <property type="match status" value="1"/>
</dbReference>